<dbReference type="Proteomes" id="UP001156670">
    <property type="component" value="Unassembled WGS sequence"/>
</dbReference>
<proteinExistence type="predicted"/>
<feature type="chain" id="PRO_5047283252" evidence="1">
    <location>
        <begin position="23"/>
        <end position="129"/>
    </location>
</feature>
<feature type="signal peptide" evidence="1">
    <location>
        <begin position="1"/>
        <end position="22"/>
    </location>
</feature>
<reference evidence="3" key="1">
    <citation type="journal article" date="2019" name="Int. J. Syst. Evol. Microbiol.">
        <title>The Global Catalogue of Microorganisms (GCM) 10K type strain sequencing project: providing services to taxonomists for standard genome sequencing and annotation.</title>
        <authorList>
            <consortium name="The Broad Institute Genomics Platform"/>
            <consortium name="The Broad Institute Genome Sequencing Center for Infectious Disease"/>
            <person name="Wu L."/>
            <person name="Ma J."/>
        </authorList>
    </citation>
    <scope>NUCLEOTIDE SEQUENCE [LARGE SCALE GENOMIC DNA]</scope>
    <source>
        <strain evidence="3">NBRC 111980</strain>
    </source>
</reference>
<gene>
    <name evidence="2" type="ORF">GCM10007901_27480</name>
</gene>
<evidence type="ECO:0000313" key="3">
    <source>
        <dbReference type="Proteomes" id="UP001156670"/>
    </source>
</evidence>
<dbReference type="EMBL" id="BSOB01000025">
    <property type="protein sequence ID" value="GLQ93797.1"/>
    <property type="molecule type" value="Genomic_DNA"/>
</dbReference>
<keyword evidence="3" id="KW-1185">Reference proteome</keyword>
<name>A0ABQ5XSR2_9GAMM</name>
<sequence>MIAGKRLAMVVGMLGAIRLASGADITDTSPDALATRVQTLLHQHYAERDKLAVVDRVLTIEKRIGAYRAAHTKAELIYRINVDLWVATKDHCVSVREQSGPPVAGVKRYELGSDLVLSMPDGTFHREQR</sequence>
<organism evidence="2 3">
    <name type="scientific">Dyella acidisoli</name>
    <dbReference type="NCBI Taxonomy" id="1867834"/>
    <lineage>
        <taxon>Bacteria</taxon>
        <taxon>Pseudomonadati</taxon>
        <taxon>Pseudomonadota</taxon>
        <taxon>Gammaproteobacteria</taxon>
        <taxon>Lysobacterales</taxon>
        <taxon>Rhodanobacteraceae</taxon>
        <taxon>Dyella</taxon>
    </lineage>
</organism>
<comment type="caution">
    <text evidence="2">The sequence shown here is derived from an EMBL/GenBank/DDBJ whole genome shotgun (WGS) entry which is preliminary data.</text>
</comment>
<dbReference type="RefSeq" id="WP_284321498.1">
    <property type="nucleotide sequence ID" value="NZ_BSOB01000025.1"/>
</dbReference>
<accession>A0ABQ5XSR2</accession>
<evidence type="ECO:0000256" key="1">
    <source>
        <dbReference type="SAM" id="SignalP"/>
    </source>
</evidence>
<dbReference type="Pfam" id="PF11918">
    <property type="entry name" value="Peptidase_S41_N"/>
    <property type="match status" value="1"/>
</dbReference>
<evidence type="ECO:0000313" key="2">
    <source>
        <dbReference type="EMBL" id="GLQ93797.1"/>
    </source>
</evidence>
<keyword evidence="1" id="KW-0732">Signal</keyword>
<protein>
    <submittedName>
        <fullName evidence="2">Uncharacterized protein</fullName>
    </submittedName>
</protein>